<evidence type="ECO:0000259" key="4">
    <source>
        <dbReference type="PROSITE" id="PS01124"/>
    </source>
</evidence>
<dbReference type="InterPro" id="IPR018062">
    <property type="entry name" value="HTH_AraC-typ_CS"/>
</dbReference>
<feature type="domain" description="HTH araC/xylS-type" evidence="4">
    <location>
        <begin position="209"/>
        <end position="307"/>
    </location>
</feature>
<evidence type="ECO:0000313" key="6">
    <source>
        <dbReference type="Proteomes" id="UP000622552"/>
    </source>
</evidence>
<dbReference type="Gene3D" id="1.10.10.60">
    <property type="entry name" value="Homeodomain-like"/>
    <property type="match status" value="1"/>
</dbReference>
<dbReference type="Pfam" id="PF12833">
    <property type="entry name" value="HTH_18"/>
    <property type="match status" value="1"/>
</dbReference>
<protein>
    <submittedName>
        <fullName evidence="5">Transcriptional regulator GlxA family with amidase domain</fullName>
    </submittedName>
</protein>
<organism evidence="5 6">
    <name type="scientific">Longispora fulva</name>
    <dbReference type="NCBI Taxonomy" id="619741"/>
    <lineage>
        <taxon>Bacteria</taxon>
        <taxon>Bacillati</taxon>
        <taxon>Actinomycetota</taxon>
        <taxon>Actinomycetes</taxon>
        <taxon>Micromonosporales</taxon>
        <taxon>Micromonosporaceae</taxon>
        <taxon>Longispora</taxon>
    </lineage>
</organism>
<keyword evidence="2" id="KW-0238">DNA-binding</keyword>
<evidence type="ECO:0000256" key="3">
    <source>
        <dbReference type="ARBA" id="ARBA00023163"/>
    </source>
</evidence>
<dbReference type="InterPro" id="IPR002818">
    <property type="entry name" value="DJ-1/PfpI"/>
</dbReference>
<dbReference type="PROSITE" id="PS00041">
    <property type="entry name" value="HTH_ARAC_FAMILY_1"/>
    <property type="match status" value="1"/>
</dbReference>
<dbReference type="PANTHER" id="PTHR43130:SF3">
    <property type="entry name" value="HTH-TYPE TRANSCRIPTIONAL REGULATOR RV1931C"/>
    <property type="match status" value="1"/>
</dbReference>
<reference evidence="5" key="1">
    <citation type="submission" date="2020-11" db="EMBL/GenBank/DDBJ databases">
        <title>Sequencing the genomes of 1000 actinobacteria strains.</title>
        <authorList>
            <person name="Klenk H.-P."/>
        </authorList>
    </citation>
    <scope>NUCLEOTIDE SEQUENCE</scope>
    <source>
        <strain evidence="5">DSM 45356</strain>
    </source>
</reference>
<dbReference type="PANTHER" id="PTHR43130">
    <property type="entry name" value="ARAC-FAMILY TRANSCRIPTIONAL REGULATOR"/>
    <property type="match status" value="1"/>
</dbReference>
<keyword evidence="6" id="KW-1185">Reference proteome</keyword>
<dbReference type="EMBL" id="JADOUF010000001">
    <property type="protein sequence ID" value="MBG6140198.1"/>
    <property type="molecule type" value="Genomic_DNA"/>
</dbReference>
<comment type="caution">
    <text evidence="5">The sequence shown here is derived from an EMBL/GenBank/DDBJ whole genome shotgun (WGS) entry which is preliminary data.</text>
</comment>
<keyword evidence="3" id="KW-0804">Transcription</keyword>
<dbReference type="GO" id="GO:0043565">
    <property type="term" value="F:sequence-specific DNA binding"/>
    <property type="evidence" value="ECO:0007669"/>
    <property type="project" value="InterPro"/>
</dbReference>
<dbReference type="InterPro" id="IPR052158">
    <property type="entry name" value="INH-QAR"/>
</dbReference>
<sequence length="312" mass="33405">MRTVAAYAPPGTISFGLSLVAELFQPRAGGPEFEFQLCTDTPGPVAVDPGLTVLVEHGLDRLASADLVLALPGVGYEEWSPGSVAAFRAAAERGALVAGHCVGAFLLATAGLLDGRRATTHWRFADRLAARFPGVDVRADQLYVDEGRVLTGAGAAAGLDMCLHLIRREHGAAVAALIARELVVPPHREGGQAQYAAVAMPAAGGDPLAEVLDWACGQLHRALSVDDLARRALLSRRTFIRRFRAMTGVSPGAWLIGQRLRRAEELLESTDLPMDEVAHQVGYASAAVLREQFVRRRGVPPSTYRRTFATRD</sequence>
<dbReference type="PROSITE" id="PS01124">
    <property type="entry name" value="HTH_ARAC_FAMILY_2"/>
    <property type="match status" value="1"/>
</dbReference>
<dbReference type="RefSeq" id="WP_197006769.1">
    <property type="nucleotide sequence ID" value="NZ_BONS01000006.1"/>
</dbReference>
<dbReference type="Gene3D" id="3.40.50.880">
    <property type="match status" value="1"/>
</dbReference>
<gene>
    <name evidence="5" type="ORF">IW245_006392</name>
</gene>
<dbReference type="InterPro" id="IPR009057">
    <property type="entry name" value="Homeodomain-like_sf"/>
</dbReference>
<evidence type="ECO:0000313" key="5">
    <source>
        <dbReference type="EMBL" id="MBG6140198.1"/>
    </source>
</evidence>
<dbReference type="Pfam" id="PF01965">
    <property type="entry name" value="DJ-1_PfpI"/>
    <property type="match status" value="1"/>
</dbReference>
<proteinExistence type="predicted"/>
<name>A0A8J7GNG0_9ACTN</name>
<accession>A0A8J7GNG0</accession>
<dbReference type="InterPro" id="IPR029062">
    <property type="entry name" value="Class_I_gatase-like"/>
</dbReference>
<dbReference type="SMART" id="SM00342">
    <property type="entry name" value="HTH_ARAC"/>
    <property type="match status" value="1"/>
</dbReference>
<dbReference type="InterPro" id="IPR018060">
    <property type="entry name" value="HTH_AraC"/>
</dbReference>
<dbReference type="Proteomes" id="UP000622552">
    <property type="component" value="Unassembled WGS sequence"/>
</dbReference>
<dbReference type="SUPFAM" id="SSF52317">
    <property type="entry name" value="Class I glutamine amidotransferase-like"/>
    <property type="match status" value="1"/>
</dbReference>
<keyword evidence="1" id="KW-0805">Transcription regulation</keyword>
<dbReference type="GO" id="GO:0003700">
    <property type="term" value="F:DNA-binding transcription factor activity"/>
    <property type="evidence" value="ECO:0007669"/>
    <property type="project" value="InterPro"/>
</dbReference>
<dbReference type="SUPFAM" id="SSF46689">
    <property type="entry name" value="Homeodomain-like"/>
    <property type="match status" value="2"/>
</dbReference>
<dbReference type="AlphaFoldDB" id="A0A8J7GNG0"/>
<dbReference type="CDD" id="cd03137">
    <property type="entry name" value="GATase1_AraC_1"/>
    <property type="match status" value="1"/>
</dbReference>
<evidence type="ECO:0000256" key="1">
    <source>
        <dbReference type="ARBA" id="ARBA00023015"/>
    </source>
</evidence>
<evidence type="ECO:0000256" key="2">
    <source>
        <dbReference type="ARBA" id="ARBA00023125"/>
    </source>
</evidence>